<organism evidence="20 21">
    <name type="scientific">Tsukamurella soli</name>
    <dbReference type="NCBI Taxonomy" id="644556"/>
    <lineage>
        <taxon>Bacteria</taxon>
        <taxon>Bacillati</taxon>
        <taxon>Actinomycetota</taxon>
        <taxon>Actinomycetes</taxon>
        <taxon>Mycobacteriales</taxon>
        <taxon>Tsukamurellaceae</taxon>
        <taxon>Tsukamurella</taxon>
    </lineage>
</organism>
<keyword evidence="11 15" id="KW-0234">DNA repair</keyword>
<dbReference type="InterPro" id="IPR011335">
    <property type="entry name" value="Restrct_endonuc-II-like"/>
</dbReference>
<evidence type="ECO:0000256" key="17">
    <source>
        <dbReference type="SAM" id="MobiDB-lite"/>
    </source>
</evidence>
<dbReference type="InterPro" id="IPR014016">
    <property type="entry name" value="UvrD-like_ATP-bd"/>
</dbReference>
<dbReference type="Pfam" id="PF13361">
    <property type="entry name" value="UvrD_C"/>
    <property type="match status" value="1"/>
</dbReference>
<evidence type="ECO:0000313" key="21">
    <source>
        <dbReference type="Proteomes" id="UP001500635"/>
    </source>
</evidence>
<keyword evidence="2 15" id="KW-0479">Metal-binding</keyword>
<dbReference type="HAMAP" id="MF_01485">
    <property type="entry name" value="RecB"/>
    <property type="match status" value="1"/>
</dbReference>
<dbReference type="InterPro" id="IPR011604">
    <property type="entry name" value="PDDEXK-like_dom_sf"/>
</dbReference>
<sequence>MAAPRESVLGATPFELTGPLPAGPTTTVLEASAGTGKTFAIVGLMVRYIAEGTARLSDLLLVTFSRAASRELRERARARLVSAERALRDPRAAREGDDLLTRFLASAPDAVVAERHARLAAACADFDSATVTTTHAFCQQMLEALGLSGDLEPGAVFVEDIGDLVTEAAEDLYLRGYAGRPTPPFSIADARTYARLTVANPRALLSPAADPPESPSGERVAYAAAVRAEVDRRKRRARLRDFDDLQGLLGDALADPVHGERARQRLRRLFSVVLVDEFQDTDPVQWEIFRSAFHGHATLVLVGDPKQSIYAFRGAEVLSYLAAAADADRHQALATNWRTDAGLVKALHRLYGDAALGDDQIVVHDVAASHGESRMPGSPPLRIRYLGRNGLGPTSRSGYPYLPPIRAAIARDVAADIVTVLNRGTPLVVDGVARPLEPGDVAVLARSNLQVADLKAQLEAVGVPAVVAGGTSVFATPAAQDWLWLLQALESPNRGDRARLAALTPLLGYTATQIAEQGDALVSEISGRLRALARVFETAGFAAMFASLARESELEGRLLARTGGERAITDLRHIAELLQRATVSDGLGLTALTRWLTDHIADPAVSTGSDRSRRLETDAAAVQVMTVHGSKGLEFPVVYLPYAWDAARSPHPATLTLHDAARCRILDVGTEDSPGYADRKSRALAEESGEELRLLYVGATRAQCQVVLWWAPSTATGGSALNRLLFGREGGGRVPAERATVPPDDAVPDALARWAAPVAASVSIEPADHTPGETWIPPDADRFELELPVARRRVDHAWRRTSYTALVSGAAHGPGATASEPDLEGRVGQPDEPDGDPLAEPAAARDAPPSLMNGLSGGAAFGTLVHEILEHVDTAAADLDAEVLANCRAAAAFGGSSDDPEHLARALGAVLRTPLGTGELAHLTLAEIGPRDHLAELDFELPLGPADTGVAADGAATLGVVADLLAAYLPPSDPLAGYAARLRTVPAAALRGFLTGSIDSVLRVRTGADERYVVVDYKTNRLARGDLTTADYTAEKMATEMLDSHYVLQALLYSVALHRFLRWRRPGYRPKQHLGPVQYHFVRGMIGPETPPGCGVFEWHPPAALITAVSDALAGVRR</sequence>
<keyword evidence="3 15" id="KW-0547">Nucleotide-binding</keyword>
<dbReference type="EC" id="5.6.2.4" evidence="15"/>
<feature type="region of interest" description="Nuclease activity, interacts with RecD and RecA" evidence="15">
    <location>
        <begin position="797"/>
        <end position="1118"/>
    </location>
</feature>
<dbReference type="InterPro" id="IPR027417">
    <property type="entry name" value="P-loop_NTPase"/>
</dbReference>
<feature type="binding site" evidence="15">
    <location>
        <position position="1016"/>
    </location>
    <ligand>
        <name>Mg(2+)</name>
        <dbReference type="ChEBI" id="CHEBI:18420"/>
    </ligand>
</feature>
<feature type="binding site" evidence="15">
    <location>
        <position position="999"/>
    </location>
    <ligand>
        <name>Mg(2+)</name>
        <dbReference type="ChEBI" id="CHEBI:18420"/>
    </ligand>
</feature>
<feature type="domain" description="UvrD-like helicase C-terminal" evidence="19">
    <location>
        <begin position="362"/>
        <end position="632"/>
    </location>
</feature>
<keyword evidence="12 15" id="KW-0413">Isomerase</keyword>
<evidence type="ECO:0000313" key="20">
    <source>
        <dbReference type="EMBL" id="GAA4406726.1"/>
    </source>
</evidence>
<evidence type="ECO:0000256" key="1">
    <source>
        <dbReference type="ARBA" id="ARBA00022722"/>
    </source>
</evidence>
<feature type="active site" description="For nuclease activity" evidence="15">
    <location>
        <position position="1016"/>
    </location>
</feature>
<evidence type="ECO:0000256" key="5">
    <source>
        <dbReference type="ARBA" id="ARBA00022801"/>
    </source>
</evidence>
<evidence type="ECO:0000256" key="15">
    <source>
        <dbReference type="HAMAP-Rule" id="MF_01485"/>
    </source>
</evidence>
<dbReference type="EMBL" id="BAABFR010000162">
    <property type="protein sequence ID" value="GAA4406726.1"/>
    <property type="molecule type" value="Genomic_DNA"/>
</dbReference>
<comment type="catalytic activity">
    <reaction evidence="14 15">
        <text>ATP + H2O = ADP + phosphate + H(+)</text>
        <dbReference type="Rhea" id="RHEA:13065"/>
        <dbReference type="ChEBI" id="CHEBI:15377"/>
        <dbReference type="ChEBI" id="CHEBI:15378"/>
        <dbReference type="ChEBI" id="CHEBI:30616"/>
        <dbReference type="ChEBI" id="CHEBI:43474"/>
        <dbReference type="ChEBI" id="CHEBI:456216"/>
        <dbReference type="EC" id="5.6.2.4"/>
    </reaction>
</comment>
<dbReference type="InterPro" id="IPR004586">
    <property type="entry name" value="RecB"/>
</dbReference>
<dbReference type="CDD" id="cd22352">
    <property type="entry name" value="RecB_C-like"/>
    <property type="match status" value="1"/>
</dbReference>
<reference evidence="21" key="1">
    <citation type="journal article" date="2019" name="Int. J. Syst. Evol. Microbiol.">
        <title>The Global Catalogue of Microorganisms (GCM) 10K type strain sequencing project: providing services to taxonomists for standard genome sequencing and annotation.</title>
        <authorList>
            <consortium name="The Broad Institute Genomics Platform"/>
            <consortium name="The Broad Institute Genome Sequencing Center for Infectious Disease"/>
            <person name="Wu L."/>
            <person name="Ma J."/>
        </authorList>
    </citation>
    <scope>NUCLEOTIDE SEQUENCE [LARGE SCALE GENOMIC DNA]</scope>
    <source>
        <strain evidence="21">JCM 17688</strain>
    </source>
</reference>
<evidence type="ECO:0000256" key="3">
    <source>
        <dbReference type="ARBA" id="ARBA00022741"/>
    </source>
</evidence>
<evidence type="ECO:0000256" key="9">
    <source>
        <dbReference type="ARBA" id="ARBA00022842"/>
    </source>
</evidence>
<comment type="cofactor">
    <cofactor evidence="15">
        <name>Mg(2+)</name>
        <dbReference type="ChEBI" id="CHEBI:18420"/>
    </cofactor>
    <text evidence="15">Binds 1 Mg(2+) ion per subunit.</text>
</comment>
<evidence type="ECO:0000256" key="2">
    <source>
        <dbReference type="ARBA" id="ARBA00022723"/>
    </source>
</evidence>
<evidence type="ECO:0000256" key="16">
    <source>
        <dbReference type="PROSITE-ProRule" id="PRU00560"/>
    </source>
</evidence>
<dbReference type="PANTHER" id="PTHR11070:SF23">
    <property type="entry name" value="RECBCD ENZYME SUBUNIT RECB"/>
    <property type="match status" value="1"/>
</dbReference>
<dbReference type="SUPFAM" id="SSF52980">
    <property type="entry name" value="Restriction endonuclease-like"/>
    <property type="match status" value="1"/>
</dbReference>
<evidence type="ECO:0000256" key="10">
    <source>
        <dbReference type="ARBA" id="ARBA00023125"/>
    </source>
</evidence>
<dbReference type="Pfam" id="PF00580">
    <property type="entry name" value="UvrD-helicase"/>
    <property type="match status" value="1"/>
</dbReference>
<comment type="domain">
    <text evidence="15">The C-terminal domain has nuclease activity and interacts with RecD. It interacts with RecA, facilitating its loading onto ssDNA.</text>
</comment>
<name>A0ABP8KH60_9ACTN</name>
<dbReference type="EC" id="3.1.11.5" evidence="15"/>
<comment type="catalytic activity">
    <reaction evidence="15">
        <text>Exonucleolytic cleavage (in the presence of ATP) in either 5'- to 3'- or 3'- to 5'-direction to yield 5'-phosphooligonucleotides.</text>
        <dbReference type="EC" id="3.1.11.5"/>
    </reaction>
</comment>
<dbReference type="Gene3D" id="3.90.320.10">
    <property type="match status" value="1"/>
</dbReference>
<feature type="region of interest" description="DNA-binding and helicase activity, interacts with RecC" evidence="15">
    <location>
        <begin position="1"/>
        <end position="765"/>
    </location>
</feature>
<feature type="domain" description="UvrD-like helicase ATP-binding" evidence="18">
    <location>
        <begin position="10"/>
        <end position="340"/>
    </location>
</feature>
<comment type="subunit">
    <text evidence="15">Heterotrimer of RecB, RecC and RecD. All subunits contribute to DNA-binding. Interacts with RecA.</text>
</comment>
<feature type="region of interest" description="Disordered" evidence="17">
    <location>
        <begin position="809"/>
        <end position="851"/>
    </location>
</feature>
<dbReference type="PANTHER" id="PTHR11070">
    <property type="entry name" value="UVRD / RECB / PCRA DNA HELICASE FAMILY MEMBER"/>
    <property type="match status" value="1"/>
</dbReference>
<comment type="caution">
    <text evidence="20">The sequence shown here is derived from an EMBL/GenBank/DDBJ whole genome shotgun (WGS) entry which is preliminary data.</text>
</comment>
<comment type="domain">
    <text evidence="15">The N-terminal DNA-binding domain is a ssDNA-dependent ATPase and has ATP-dependent 3'-5' helicase function. This domain interacts with RecC.</text>
</comment>
<evidence type="ECO:0000256" key="14">
    <source>
        <dbReference type="ARBA" id="ARBA00048988"/>
    </source>
</evidence>
<evidence type="ECO:0000256" key="4">
    <source>
        <dbReference type="ARBA" id="ARBA00022763"/>
    </source>
</evidence>
<feature type="binding site" evidence="16">
    <location>
        <begin position="31"/>
        <end position="38"/>
    </location>
    <ligand>
        <name>ATP</name>
        <dbReference type="ChEBI" id="CHEBI:30616"/>
    </ligand>
</feature>
<gene>
    <name evidence="15 20" type="primary">recB</name>
    <name evidence="20" type="ORF">GCM10023147_50470</name>
</gene>
<evidence type="ECO:0000259" key="18">
    <source>
        <dbReference type="PROSITE" id="PS51198"/>
    </source>
</evidence>
<keyword evidence="21" id="KW-1185">Reference proteome</keyword>
<comment type="similarity">
    <text evidence="15">Belongs to the helicase family. UvrD subfamily.</text>
</comment>
<comment type="catalytic activity">
    <reaction evidence="13 15">
        <text>Couples ATP hydrolysis with the unwinding of duplex DNA by translocating in the 3'-5' direction.</text>
        <dbReference type="EC" id="5.6.2.4"/>
    </reaction>
</comment>
<dbReference type="InterPro" id="IPR038726">
    <property type="entry name" value="PDDEXK_AddAB-type"/>
</dbReference>
<accession>A0ABP8KH60</accession>
<feature type="binding site" evidence="15">
    <location>
        <position position="866"/>
    </location>
    <ligand>
        <name>Mg(2+)</name>
        <dbReference type="ChEBI" id="CHEBI:18420"/>
    </ligand>
</feature>
<evidence type="ECO:0000256" key="13">
    <source>
        <dbReference type="ARBA" id="ARBA00034617"/>
    </source>
</evidence>
<dbReference type="PROSITE" id="PS51198">
    <property type="entry name" value="UVRD_HELICASE_ATP_BIND"/>
    <property type="match status" value="1"/>
</dbReference>
<dbReference type="InterPro" id="IPR014017">
    <property type="entry name" value="DNA_helicase_UvrD-like_C"/>
</dbReference>
<keyword evidence="4 15" id="KW-0227">DNA damage</keyword>
<evidence type="ECO:0000256" key="12">
    <source>
        <dbReference type="ARBA" id="ARBA00023235"/>
    </source>
</evidence>
<keyword evidence="5 15" id="KW-0378">Hydrolase</keyword>
<evidence type="ECO:0000256" key="8">
    <source>
        <dbReference type="ARBA" id="ARBA00022840"/>
    </source>
</evidence>
<dbReference type="Pfam" id="PF12705">
    <property type="entry name" value="PDDEXK_1"/>
    <property type="match status" value="1"/>
</dbReference>
<dbReference type="PROSITE" id="PS51217">
    <property type="entry name" value="UVRD_HELICASE_CTER"/>
    <property type="match status" value="1"/>
</dbReference>
<evidence type="ECO:0000256" key="11">
    <source>
        <dbReference type="ARBA" id="ARBA00023204"/>
    </source>
</evidence>
<keyword evidence="7 15" id="KW-0269">Exonuclease</keyword>
<proteinExistence type="inferred from homology"/>
<keyword evidence="10 15" id="KW-0238">DNA-binding</keyword>
<dbReference type="Gene3D" id="3.40.50.300">
    <property type="entry name" value="P-loop containing nucleotide triphosphate hydrolases"/>
    <property type="match status" value="2"/>
</dbReference>
<keyword evidence="8 15" id="KW-0067">ATP-binding</keyword>
<protein>
    <recommendedName>
        <fullName evidence="15">RecBCD enzyme subunit RecB</fullName>
        <ecNumber evidence="15">3.1.11.5</ecNumber>
        <ecNumber evidence="15">5.6.2.4</ecNumber>
    </recommendedName>
    <alternativeName>
        <fullName evidence="15">DNA 3'-5' helicase subunit RecB</fullName>
    </alternativeName>
    <alternativeName>
        <fullName evidence="15">Exonuclease V subunit RecB</fullName>
        <shortName evidence="15">ExoV subunit RecB</shortName>
    </alternativeName>
    <alternativeName>
        <fullName evidence="15">Helicase/nuclease RecBCD subunit RecB</fullName>
    </alternativeName>
</protein>
<dbReference type="SUPFAM" id="SSF52540">
    <property type="entry name" value="P-loop containing nucleoside triphosphate hydrolases"/>
    <property type="match status" value="1"/>
</dbReference>
<evidence type="ECO:0000256" key="7">
    <source>
        <dbReference type="ARBA" id="ARBA00022839"/>
    </source>
</evidence>
<keyword evidence="1 15" id="KW-0540">Nuclease</keyword>
<dbReference type="InterPro" id="IPR000212">
    <property type="entry name" value="DNA_helicase_UvrD/REP"/>
</dbReference>
<evidence type="ECO:0000256" key="6">
    <source>
        <dbReference type="ARBA" id="ARBA00022806"/>
    </source>
</evidence>
<comment type="miscellaneous">
    <text evidence="15">In the RecBCD complex, RecB has a slow 3'-5' helicase, an exonuclease activity and loads RecA onto ssDNA, RecD has a fast 5'-3' helicase activity, while RecC stimulates the ATPase and processivity of the RecB helicase and contributes to recognition of the Chi site.</text>
</comment>
<evidence type="ECO:0000259" key="19">
    <source>
        <dbReference type="PROSITE" id="PS51217"/>
    </source>
</evidence>
<dbReference type="Proteomes" id="UP001500635">
    <property type="component" value="Unassembled WGS sequence"/>
</dbReference>
<dbReference type="Gene3D" id="1.10.486.10">
    <property type="entry name" value="PCRA, domain 4"/>
    <property type="match status" value="1"/>
</dbReference>
<comment type="function">
    <text evidence="15">A helicase/nuclease that prepares dsDNA breaks (DSB) for recombinational DNA repair. Binds to DSBs and unwinds DNA via a highly rapid and processive ATP-dependent bidirectional helicase activity. Unwinds dsDNA until it encounters a Chi (crossover hotspot instigator) sequence from the 3' direction. Cuts ssDNA a few nucleotides 3' to the Chi site. The properties and activities of the enzyme are changed at Chi. The Chi-altered holoenzyme produces a long 3'-ssDNA overhang and facilitates RecA-binding to the ssDNA for homologous DNA recombination and repair. Holoenzyme degrades any linearized DNA that is unable to undergo homologous recombination. In the holoenzyme this subunit contributes ATPase, 3'-5' helicase, exonuclease activity and loads RecA onto ssDNA.</text>
</comment>
<keyword evidence="6 15" id="KW-0347">Helicase</keyword>
<keyword evidence="9 15" id="KW-0460">Magnesium</keyword>